<comment type="catalytic activity">
    <reaction evidence="3">
        <text>S-(hercyn-2-yl)-L-cysteine S-oxide + AH2 + H(+) = ergothioneine + pyruvate + A + NH4(+)</text>
        <dbReference type="Rhea" id="RHEA:42688"/>
        <dbReference type="ChEBI" id="CHEBI:13193"/>
        <dbReference type="ChEBI" id="CHEBI:15361"/>
        <dbReference type="ChEBI" id="CHEBI:15378"/>
        <dbReference type="ChEBI" id="CHEBI:17499"/>
        <dbReference type="ChEBI" id="CHEBI:28938"/>
        <dbReference type="ChEBI" id="CHEBI:82706"/>
        <dbReference type="ChEBI" id="CHEBI:134344"/>
    </reaction>
</comment>
<dbReference type="PANTHER" id="PTHR43586">
    <property type="entry name" value="CYSTEINE DESULFURASE"/>
    <property type="match status" value="1"/>
</dbReference>
<accession>A0ABU4BFG0</accession>
<comment type="pathway">
    <text evidence="3">Amino-acid biosynthesis; ergothioneine biosynthesis.</text>
</comment>
<dbReference type="Pfam" id="PF00266">
    <property type="entry name" value="Aminotran_5"/>
    <property type="match status" value="1"/>
</dbReference>
<dbReference type="Proteomes" id="UP001185755">
    <property type="component" value="Unassembled WGS sequence"/>
</dbReference>
<keyword evidence="2 3" id="KW-0663">Pyridoxal phosphate</keyword>
<protein>
    <recommendedName>
        <fullName evidence="3">Probable hercynylcysteine sulfoxide lyase</fullName>
        <ecNumber evidence="3">4.4.-.-</ecNumber>
    </recommendedName>
</protein>
<dbReference type="PROSITE" id="PS00595">
    <property type="entry name" value="AA_TRANSFER_CLASS_5"/>
    <property type="match status" value="1"/>
</dbReference>
<evidence type="ECO:0000313" key="7">
    <source>
        <dbReference type="Proteomes" id="UP001185755"/>
    </source>
</evidence>
<comment type="similarity">
    <text evidence="3">Belongs to the class-V pyridoxal-phosphate-dependent aminotransferase family. EgtE subfamily.</text>
</comment>
<evidence type="ECO:0000256" key="2">
    <source>
        <dbReference type="ARBA" id="ARBA00022898"/>
    </source>
</evidence>
<keyword evidence="6" id="KW-0032">Aminotransferase</keyword>
<dbReference type="InterPro" id="IPR015422">
    <property type="entry name" value="PyrdxlP-dep_Trfase_small"/>
</dbReference>
<organism evidence="6 7">
    <name type="scientific">Rhodococcoides yunnanense</name>
    <dbReference type="NCBI Taxonomy" id="278209"/>
    <lineage>
        <taxon>Bacteria</taxon>
        <taxon>Bacillati</taxon>
        <taxon>Actinomycetota</taxon>
        <taxon>Actinomycetes</taxon>
        <taxon>Mycobacteriales</taxon>
        <taxon>Nocardiaceae</taxon>
        <taxon>Rhodococcoides</taxon>
    </lineage>
</organism>
<dbReference type="Gene3D" id="3.90.1150.10">
    <property type="entry name" value="Aspartate Aminotransferase, domain 1"/>
    <property type="match status" value="1"/>
</dbReference>
<keyword evidence="3" id="KW-0456">Lyase</keyword>
<dbReference type="PANTHER" id="PTHR43586:SF24">
    <property type="entry name" value="BLR4730 PROTEIN"/>
    <property type="match status" value="1"/>
</dbReference>
<dbReference type="RefSeq" id="WP_317565220.1">
    <property type="nucleotide sequence ID" value="NZ_JAWLJX010000005.1"/>
</dbReference>
<dbReference type="EMBL" id="JAWLJX010000005">
    <property type="protein sequence ID" value="MDV6262936.1"/>
    <property type="molecule type" value="Genomic_DNA"/>
</dbReference>
<dbReference type="EC" id="4.4.-.-" evidence="3"/>
<sequence length="401" mass="42809">MLDQDRIRRDTPGASGRVFLDSAGSSLPPTVVLDTAIAHLRREAEIGGYRAATERANDLAAVKTSIGTLIGASASSIALSDSATRAWTDFFYSVPLSPGDRILLCEAEYASNAISALHRAEVTGATVEVIPSDESGRIDVDALAIMLDDRVKLVSVVHAPTNGGLINPARAVADLAHGHGALVLLDACQSVGQMHVDVDELGVDALSATGRKWLRGPRGTGFLYLRPGLASTLHPPALDLHSARWDDASTYRMADDATRFEFWECDVAARLALGAAVDYLLELGIDHVEDAVAERAEYLRAGLRKIPGVTVQDLGDRKSGIVSFTVDGEDPVTVRDRLAAEDVTVTVSHRSSTRLDMTGRGLDAIVRASPHYFVTFAELDTMLAALAGARNFGTWTEVPLT</sequence>
<dbReference type="InterPro" id="IPR000192">
    <property type="entry name" value="Aminotrans_V_dom"/>
</dbReference>
<evidence type="ECO:0000313" key="6">
    <source>
        <dbReference type="EMBL" id="MDV6262936.1"/>
    </source>
</evidence>
<feature type="domain" description="Aminotransferase class V" evidence="5">
    <location>
        <begin position="18"/>
        <end position="381"/>
    </location>
</feature>
<reference evidence="6 7" key="1">
    <citation type="submission" date="2023-10" db="EMBL/GenBank/DDBJ databases">
        <title>Development of a sustainable strategy for remediation of hydrocarbon-contaminated territories based on the waste exchange concept.</title>
        <authorList>
            <person name="Krivoruchko A."/>
        </authorList>
    </citation>
    <scope>NUCLEOTIDE SEQUENCE [LARGE SCALE GENOMIC DNA]</scope>
    <source>
        <strain evidence="6 7">IEGM 1323</strain>
    </source>
</reference>
<keyword evidence="7" id="KW-1185">Reference proteome</keyword>
<dbReference type="HAMAP" id="MF_02038">
    <property type="entry name" value="EgtE"/>
    <property type="match status" value="1"/>
</dbReference>
<gene>
    <name evidence="3" type="primary">egtE</name>
    <name evidence="6" type="ORF">R3P96_16490</name>
</gene>
<dbReference type="InterPro" id="IPR027563">
    <property type="entry name" value="EgtE"/>
</dbReference>
<evidence type="ECO:0000256" key="3">
    <source>
        <dbReference type="HAMAP-Rule" id="MF_02038"/>
    </source>
</evidence>
<dbReference type="InterPro" id="IPR020578">
    <property type="entry name" value="Aminotrans_V_PyrdxlP_BS"/>
</dbReference>
<evidence type="ECO:0000256" key="1">
    <source>
        <dbReference type="ARBA" id="ARBA00001933"/>
    </source>
</evidence>
<name>A0ABU4BFG0_9NOCA</name>
<comment type="function">
    <text evidence="3">Probably catalyzes the conversion of hercynylcysteine sulfoxide to ergothioneine.</text>
</comment>
<comment type="cofactor">
    <cofactor evidence="1 3 4">
        <name>pyridoxal 5'-phosphate</name>
        <dbReference type="ChEBI" id="CHEBI:597326"/>
    </cofactor>
</comment>
<dbReference type="Gene3D" id="3.40.640.10">
    <property type="entry name" value="Type I PLP-dependent aspartate aminotransferase-like (Major domain)"/>
    <property type="match status" value="1"/>
</dbReference>
<feature type="modified residue" description="N6-(pyridoxal phosphate)lysine" evidence="3">
    <location>
        <position position="212"/>
    </location>
</feature>
<dbReference type="GO" id="GO:0008483">
    <property type="term" value="F:transaminase activity"/>
    <property type="evidence" value="ECO:0007669"/>
    <property type="project" value="UniProtKB-KW"/>
</dbReference>
<dbReference type="InterPro" id="IPR015421">
    <property type="entry name" value="PyrdxlP-dep_Trfase_major"/>
</dbReference>
<comment type="caution">
    <text evidence="6">The sequence shown here is derived from an EMBL/GenBank/DDBJ whole genome shotgun (WGS) entry which is preliminary data.</text>
</comment>
<dbReference type="SUPFAM" id="SSF53383">
    <property type="entry name" value="PLP-dependent transferases"/>
    <property type="match status" value="1"/>
</dbReference>
<evidence type="ECO:0000259" key="5">
    <source>
        <dbReference type="Pfam" id="PF00266"/>
    </source>
</evidence>
<proteinExistence type="inferred from homology"/>
<keyword evidence="6" id="KW-0808">Transferase</keyword>
<dbReference type="InterPro" id="IPR015424">
    <property type="entry name" value="PyrdxlP-dep_Trfase"/>
</dbReference>
<evidence type="ECO:0000256" key="4">
    <source>
        <dbReference type="RuleBase" id="RU004504"/>
    </source>
</evidence>